<dbReference type="InterPro" id="IPR051446">
    <property type="entry name" value="HTH_trans_reg/aminotransferase"/>
</dbReference>
<accession>A0A2B6HJ19</accession>
<evidence type="ECO:0000256" key="3">
    <source>
        <dbReference type="ARBA" id="ARBA00022576"/>
    </source>
</evidence>
<dbReference type="Pfam" id="PF00392">
    <property type="entry name" value="GntR"/>
    <property type="match status" value="1"/>
</dbReference>
<dbReference type="GO" id="GO:0008483">
    <property type="term" value="F:transaminase activity"/>
    <property type="evidence" value="ECO:0007669"/>
    <property type="project" value="UniProtKB-KW"/>
</dbReference>
<dbReference type="FunFam" id="3.40.640.10:FF:000114">
    <property type="entry name" value="Transcriptional regulator, GntR family"/>
    <property type="match status" value="1"/>
</dbReference>
<reference evidence="10 11" key="1">
    <citation type="submission" date="2017-09" db="EMBL/GenBank/DDBJ databases">
        <title>Large-scale bioinformatics analysis of Bacillus genomes uncovers conserved roles of natural products in bacterial physiology.</title>
        <authorList>
            <consortium name="Agbiome Team Llc"/>
            <person name="Bleich R.M."/>
            <person name="Grubbs K.J."/>
            <person name="Santa Maria K.C."/>
            <person name="Allen S.E."/>
            <person name="Farag S."/>
            <person name="Shank E.A."/>
            <person name="Bowers A."/>
        </authorList>
    </citation>
    <scope>NUCLEOTIDE SEQUENCE [LARGE SCALE GENOMIC DNA]</scope>
    <source>
        <strain evidence="10 11">AFS065610</strain>
    </source>
</reference>
<evidence type="ECO:0000313" key="10">
    <source>
        <dbReference type="EMBL" id="PGD35643.1"/>
    </source>
</evidence>
<keyword evidence="3" id="KW-0032">Aminotransferase</keyword>
<dbReference type="EMBL" id="NVIY01000019">
    <property type="protein sequence ID" value="PGD35643.1"/>
    <property type="molecule type" value="Genomic_DNA"/>
</dbReference>
<dbReference type="Gene3D" id="1.10.10.10">
    <property type="entry name" value="Winged helix-like DNA-binding domain superfamily/Winged helix DNA-binding domain"/>
    <property type="match status" value="1"/>
</dbReference>
<protein>
    <submittedName>
        <fullName evidence="10">GntR family transcriptional regulator</fullName>
    </submittedName>
</protein>
<dbReference type="InterPro" id="IPR036388">
    <property type="entry name" value="WH-like_DNA-bd_sf"/>
</dbReference>
<dbReference type="Pfam" id="PF00155">
    <property type="entry name" value="Aminotran_1_2"/>
    <property type="match status" value="1"/>
</dbReference>
<sequence length="464" mass="53970">MYKYLHIFNDIENMIQHGVIKEGKKLPSIRSLVTQYECNKATVIRALHELEKRHIIYSIPQSGYYVVRKSGSFVENDEIIDFASSAPDPDVFPYLDFQHCINKAIDTYKNDLFVYGTPKGLPSLIPVIQKQLINYQVFTKEENIFITSGVQQALAILTSIPFPNENETILIEQPTYHLYIEYLEINKIPVIGIKRTNEGIDLNELERIFRTDKIKFFYTIPRYHHPLGTSYSKDEKEKIVLLAKKYNVYIVEDDYLADLEMDSKADPLYSLDNGNHVIYLKSYSKIIFPGLRVGVAVIPPVIANDFHTYKKILDIDSPMISQAALEIYIKSGMFERHKNKIKSSYHDRSKKLAETLERMHNENPLLFTYTKQNAIGIHTCLELHKTSISEMFFQRLSEKQISIDTIDKNYVRGFPKERLLKLNVSNVKEDRIEVGIRKVIEEIKQVERITFQFKKEKNEKGGLL</sequence>
<dbReference type="GO" id="GO:0030170">
    <property type="term" value="F:pyridoxal phosphate binding"/>
    <property type="evidence" value="ECO:0007669"/>
    <property type="project" value="InterPro"/>
</dbReference>
<dbReference type="InterPro" id="IPR036390">
    <property type="entry name" value="WH_DNA-bd_sf"/>
</dbReference>
<evidence type="ECO:0000259" key="9">
    <source>
        <dbReference type="PROSITE" id="PS50949"/>
    </source>
</evidence>
<keyword evidence="8" id="KW-0804">Transcription</keyword>
<dbReference type="SMART" id="SM00345">
    <property type="entry name" value="HTH_GNTR"/>
    <property type="match status" value="1"/>
</dbReference>
<proteinExistence type="inferred from homology"/>
<keyword evidence="6" id="KW-0805">Transcription regulation</keyword>
<comment type="similarity">
    <text evidence="2">In the C-terminal section; belongs to the class-I pyridoxal-phosphate-dependent aminotransferase family.</text>
</comment>
<organism evidence="10 11">
    <name type="scientific">Bacillus wiedmannii</name>
    <dbReference type="NCBI Taxonomy" id="1890302"/>
    <lineage>
        <taxon>Bacteria</taxon>
        <taxon>Bacillati</taxon>
        <taxon>Bacillota</taxon>
        <taxon>Bacilli</taxon>
        <taxon>Bacillales</taxon>
        <taxon>Bacillaceae</taxon>
        <taxon>Bacillus</taxon>
        <taxon>Bacillus cereus group</taxon>
    </lineage>
</organism>
<dbReference type="InterPro" id="IPR004839">
    <property type="entry name" value="Aminotransferase_I/II_large"/>
</dbReference>
<dbReference type="PANTHER" id="PTHR46577:SF1">
    <property type="entry name" value="HTH-TYPE TRANSCRIPTIONAL REGULATORY PROTEIN GABR"/>
    <property type="match status" value="1"/>
</dbReference>
<evidence type="ECO:0000256" key="1">
    <source>
        <dbReference type="ARBA" id="ARBA00001933"/>
    </source>
</evidence>
<keyword evidence="7" id="KW-0238">DNA-binding</keyword>
<dbReference type="CDD" id="cd07377">
    <property type="entry name" value="WHTH_GntR"/>
    <property type="match status" value="1"/>
</dbReference>
<name>A0A2B6HJ19_9BACI</name>
<gene>
    <name evidence="10" type="ORF">COM27_13740</name>
</gene>
<dbReference type="InterPro" id="IPR015424">
    <property type="entry name" value="PyrdxlP-dep_Trfase"/>
</dbReference>
<evidence type="ECO:0000256" key="4">
    <source>
        <dbReference type="ARBA" id="ARBA00022679"/>
    </source>
</evidence>
<comment type="caution">
    <text evidence="10">The sequence shown here is derived from an EMBL/GenBank/DDBJ whole genome shotgun (WGS) entry which is preliminary data.</text>
</comment>
<dbReference type="InterPro" id="IPR015421">
    <property type="entry name" value="PyrdxlP-dep_Trfase_major"/>
</dbReference>
<dbReference type="AlphaFoldDB" id="A0A2B6HJ19"/>
<dbReference type="GO" id="GO:0003700">
    <property type="term" value="F:DNA-binding transcription factor activity"/>
    <property type="evidence" value="ECO:0007669"/>
    <property type="project" value="InterPro"/>
</dbReference>
<dbReference type="Proteomes" id="UP000223472">
    <property type="component" value="Unassembled WGS sequence"/>
</dbReference>
<keyword evidence="5" id="KW-0663">Pyridoxal phosphate</keyword>
<dbReference type="PROSITE" id="PS50949">
    <property type="entry name" value="HTH_GNTR"/>
    <property type="match status" value="1"/>
</dbReference>
<dbReference type="SUPFAM" id="SSF46785">
    <property type="entry name" value="Winged helix' DNA-binding domain"/>
    <property type="match status" value="1"/>
</dbReference>
<evidence type="ECO:0000256" key="7">
    <source>
        <dbReference type="ARBA" id="ARBA00023125"/>
    </source>
</evidence>
<comment type="cofactor">
    <cofactor evidence="1">
        <name>pyridoxal 5'-phosphate</name>
        <dbReference type="ChEBI" id="CHEBI:597326"/>
    </cofactor>
</comment>
<dbReference type="CDD" id="cd00609">
    <property type="entry name" value="AAT_like"/>
    <property type="match status" value="1"/>
</dbReference>
<dbReference type="FunFam" id="1.10.10.10:FF:000401">
    <property type="entry name" value="GntR family transcriptional regulator"/>
    <property type="match status" value="1"/>
</dbReference>
<evidence type="ECO:0000313" key="11">
    <source>
        <dbReference type="Proteomes" id="UP000223472"/>
    </source>
</evidence>
<evidence type="ECO:0000256" key="2">
    <source>
        <dbReference type="ARBA" id="ARBA00005384"/>
    </source>
</evidence>
<dbReference type="RefSeq" id="WP_098654046.1">
    <property type="nucleotide sequence ID" value="NZ_JARPPR010000006.1"/>
</dbReference>
<dbReference type="SUPFAM" id="SSF53383">
    <property type="entry name" value="PLP-dependent transferases"/>
    <property type="match status" value="1"/>
</dbReference>
<evidence type="ECO:0000256" key="8">
    <source>
        <dbReference type="ARBA" id="ARBA00023163"/>
    </source>
</evidence>
<dbReference type="Gene3D" id="3.40.640.10">
    <property type="entry name" value="Type I PLP-dependent aspartate aminotransferase-like (Major domain)"/>
    <property type="match status" value="1"/>
</dbReference>
<evidence type="ECO:0000256" key="5">
    <source>
        <dbReference type="ARBA" id="ARBA00022898"/>
    </source>
</evidence>
<keyword evidence="4" id="KW-0808">Transferase</keyword>
<evidence type="ECO:0000256" key="6">
    <source>
        <dbReference type="ARBA" id="ARBA00023015"/>
    </source>
</evidence>
<dbReference type="GO" id="GO:0003677">
    <property type="term" value="F:DNA binding"/>
    <property type="evidence" value="ECO:0007669"/>
    <property type="project" value="UniProtKB-KW"/>
</dbReference>
<feature type="domain" description="HTH gntR-type" evidence="9">
    <location>
        <begin position="1"/>
        <end position="69"/>
    </location>
</feature>
<dbReference type="InterPro" id="IPR000524">
    <property type="entry name" value="Tscrpt_reg_HTH_GntR"/>
</dbReference>
<dbReference type="PANTHER" id="PTHR46577">
    <property type="entry name" value="HTH-TYPE TRANSCRIPTIONAL REGULATORY PROTEIN GABR"/>
    <property type="match status" value="1"/>
</dbReference>